<dbReference type="PROSITE" id="PS50217">
    <property type="entry name" value="BZIP"/>
    <property type="match status" value="1"/>
</dbReference>
<dbReference type="PANTHER" id="PTHR23334">
    <property type="entry name" value="CCAAT/ENHANCER BINDING PROTEIN"/>
    <property type="match status" value="1"/>
</dbReference>
<dbReference type="Gene3D" id="1.20.5.170">
    <property type="match status" value="1"/>
</dbReference>
<evidence type="ECO:0000259" key="2">
    <source>
        <dbReference type="PROSITE" id="PS50217"/>
    </source>
</evidence>
<dbReference type="GO" id="GO:0000981">
    <property type="term" value="F:DNA-binding transcription factor activity, RNA polymerase II-specific"/>
    <property type="evidence" value="ECO:0007669"/>
    <property type="project" value="TreeGrafter"/>
</dbReference>
<dbReference type="GO" id="GO:0000978">
    <property type="term" value="F:RNA polymerase II cis-regulatory region sequence-specific DNA binding"/>
    <property type="evidence" value="ECO:0007669"/>
    <property type="project" value="TreeGrafter"/>
</dbReference>
<evidence type="ECO:0000313" key="4">
    <source>
        <dbReference type="Proteomes" id="UP000186922"/>
    </source>
</evidence>
<gene>
    <name evidence="3" type="primary">RvY_08317-1</name>
    <name evidence="3" type="synonym">RvY_08317.1</name>
    <name evidence="3" type="ORF">RvY_08317</name>
</gene>
<proteinExistence type="predicted"/>
<dbReference type="Pfam" id="PF07716">
    <property type="entry name" value="bZIP_2"/>
    <property type="match status" value="1"/>
</dbReference>
<dbReference type="OrthoDB" id="10039716at2759"/>
<feature type="domain" description="BZIP" evidence="2">
    <location>
        <begin position="62"/>
        <end position="125"/>
    </location>
</feature>
<keyword evidence="4" id="KW-1185">Reference proteome</keyword>
<dbReference type="InterPro" id="IPR004827">
    <property type="entry name" value="bZIP"/>
</dbReference>
<dbReference type="InterPro" id="IPR031106">
    <property type="entry name" value="C/EBP"/>
</dbReference>
<dbReference type="PANTHER" id="PTHR23334:SF20">
    <property type="entry name" value="BASIC LEUCINE ZIPPER 24"/>
    <property type="match status" value="1"/>
</dbReference>
<comment type="caution">
    <text evidence="3">The sequence shown here is derived from an EMBL/GenBank/DDBJ whole genome shotgun (WGS) entry which is preliminary data.</text>
</comment>
<feature type="compositionally biased region" description="Basic residues" evidence="1">
    <location>
        <begin position="77"/>
        <end position="87"/>
    </location>
</feature>
<dbReference type="SMART" id="SM00338">
    <property type="entry name" value="BRLZ"/>
    <property type="match status" value="1"/>
</dbReference>
<evidence type="ECO:0000313" key="3">
    <source>
        <dbReference type="EMBL" id="GAU96953.1"/>
    </source>
</evidence>
<dbReference type="SUPFAM" id="SSF57959">
    <property type="entry name" value="Leucine zipper domain"/>
    <property type="match status" value="1"/>
</dbReference>
<dbReference type="EMBL" id="BDGG01000003">
    <property type="protein sequence ID" value="GAU96953.1"/>
    <property type="molecule type" value="Genomic_DNA"/>
</dbReference>
<dbReference type="Proteomes" id="UP000186922">
    <property type="component" value="Unassembled WGS sequence"/>
</dbReference>
<reference evidence="3 4" key="1">
    <citation type="journal article" date="2016" name="Nat. Commun.">
        <title>Extremotolerant tardigrade genome and improved radiotolerance of human cultured cells by tardigrade-unique protein.</title>
        <authorList>
            <person name="Hashimoto T."/>
            <person name="Horikawa D.D."/>
            <person name="Saito Y."/>
            <person name="Kuwahara H."/>
            <person name="Kozuka-Hata H."/>
            <person name="Shin-I T."/>
            <person name="Minakuchi Y."/>
            <person name="Ohishi K."/>
            <person name="Motoyama A."/>
            <person name="Aizu T."/>
            <person name="Enomoto A."/>
            <person name="Kondo K."/>
            <person name="Tanaka S."/>
            <person name="Hara Y."/>
            <person name="Koshikawa S."/>
            <person name="Sagara H."/>
            <person name="Miura T."/>
            <person name="Yokobori S."/>
            <person name="Miyagawa K."/>
            <person name="Suzuki Y."/>
            <person name="Kubo T."/>
            <person name="Oyama M."/>
            <person name="Kohara Y."/>
            <person name="Fujiyama A."/>
            <person name="Arakawa K."/>
            <person name="Katayama T."/>
            <person name="Toyoda A."/>
            <person name="Kunieda T."/>
        </authorList>
    </citation>
    <scope>NUCLEOTIDE SEQUENCE [LARGE SCALE GENOMIC DNA]</scope>
    <source>
        <strain evidence="3 4">YOKOZUNA-1</strain>
    </source>
</reference>
<dbReference type="AlphaFoldDB" id="A0A1D1VDK3"/>
<feature type="compositionally biased region" description="Basic and acidic residues" evidence="1">
    <location>
        <begin position="56"/>
        <end position="65"/>
    </location>
</feature>
<evidence type="ECO:0000256" key="1">
    <source>
        <dbReference type="SAM" id="MobiDB-lite"/>
    </source>
</evidence>
<feature type="compositionally biased region" description="Polar residues" evidence="1">
    <location>
        <begin position="17"/>
        <end position="50"/>
    </location>
</feature>
<organism evidence="3 4">
    <name type="scientific">Ramazzottius varieornatus</name>
    <name type="common">Water bear</name>
    <name type="synonym">Tardigrade</name>
    <dbReference type="NCBI Taxonomy" id="947166"/>
    <lineage>
        <taxon>Eukaryota</taxon>
        <taxon>Metazoa</taxon>
        <taxon>Ecdysozoa</taxon>
        <taxon>Tardigrada</taxon>
        <taxon>Eutardigrada</taxon>
        <taxon>Parachela</taxon>
        <taxon>Hypsibioidea</taxon>
        <taxon>Ramazzottiidae</taxon>
        <taxon>Ramazzottius</taxon>
    </lineage>
</organism>
<dbReference type="STRING" id="947166.A0A1D1VDK3"/>
<name>A0A1D1VDK3_RAMVA</name>
<accession>A0A1D1VDK3</accession>
<dbReference type="InterPro" id="IPR046347">
    <property type="entry name" value="bZIP_sf"/>
</dbReference>
<feature type="compositionally biased region" description="Basic and acidic residues" evidence="1">
    <location>
        <begin position="147"/>
        <end position="158"/>
    </location>
</feature>
<dbReference type="GO" id="GO:0006351">
    <property type="term" value="P:DNA-templated transcription"/>
    <property type="evidence" value="ECO:0007669"/>
    <property type="project" value="InterPro"/>
</dbReference>
<protein>
    <recommendedName>
        <fullName evidence="2">BZIP domain-containing protein</fullName>
    </recommendedName>
</protein>
<feature type="region of interest" description="Disordered" evidence="1">
    <location>
        <begin position="1"/>
        <end position="92"/>
    </location>
</feature>
<feature type="region of interest" description="Disordered" evidence="1">
    <location>
        <begin position="132"/>
        <end position="158"/>
    </location>
</feature>
<sequence length="158" mass="17630">MSTKRSYVLPAGFASAPSPTASNDSAIDSCSSNSNDIPDSSTGVTISGTATRKRKLNFDKDSDKYRQRRERNNQAVRKSRAKAKSKKQAIDDQVRQLMRDKQDLMRVNQDLVLKVEVLEKELNLIRSWVGQEGKSKEEAGVTAWQPDHPEAKVEGGEH</sequence>